<keyword evidence="3" id="KW-1185">Reference proteome</keyword>
<dbReference type="SUPFAM" id="SSF54427">
    <property type="entry name" value="NTF2-like"/>
    <property type="match status" value="1"/>
</dbReference>
<dbReference type="AlphaFoldDB" id="A0A4Q5J3C3"/>
<dbReference type="InterPro" id="IPR032710">
    <property type="entry name" value="NTF2-like_dom_sf"/>
</dbReference>
<proteinExistence type="predicted"/>
<feature type="domain" description="SnoaL-like" evidence="1">
    <location>
        <begin position="11"/>
        <end position="111"/>
    </location>
</feature>
<dbReference type="Gene3D" id="3.10.450.50">
    <property type="match status" value="1"/>
</dbReference>
<dbReference type="InterPro" id="IPR037401">
    <property type="entry name" value="SnoaL-like"/>
</dbReference>
<evidence type="ECO:0000313" key="3">
    <source>
        <dbReference type="Proteomes" id="UP000291189"/>
    </source>
</evidence>
<dbReference type="Proteomes" id="UP000291189">
    <property type="component" value="Unassembled WGS sequence"/>
</dbReference>
<dbReference type="RefSeq" id="WP_129987529.1">
    <property type="nucleotide sequence ID" value="NZ_SDPU01000022.1"/>
</dbReference>
<comment type="caution">
    <text evidence="2">The sequence shown here is derived from an EMBL/GenBank/DDBJ whole genome shotgun (WGS) entry which is preliminary data.</text>
</comment>
<dbReference type="EMBL" id="SDPU01000022">
    <property type="protein sequence ID" value="RYU11941.1"/>
    <property type="molecule type" value="Genomic_DNA"/>
</dbReference>
<dbReference type="OrthoDB" id="8526151at2"/>
<accession>A0A4Q5J3C3</accession>
<gene>
    <name evidence="2" type="ORF">ETU37_11830</name>
</gene>
<evidence type="ECO:0000313" key="2">
    <source>
        <dbReference type="EMBL" id="RYU11941.1"/>
    </source>
</evidence>
<protein>
    <submittedName>
        <fullName evidence="2">Nuclear transport factor 2 family protein</fullName>
    </submittedName>
</protein>
<name>A0A4Q5J3C3_9ACTN</name>
<evidence type="ECO:0000259" key="1">
    <source>
        <dbReference type="Pfam" id="PF12680"/>
    </source>
</evidence>
<sequence length="126" mass="14013">MLDHDAVSHWVTRYEEVWRTPGVDGVASLFTDDATYLTSPWADPVTGLADIGAFWDAERDGPDEPFTMTSEVVAVDAHAAVVRVEVHYTGDEPQAWRDLWVLRFAADGRCSHFEEWPIAPPRGTAG</sequence>
<organism evidence="2 3">
    <name type="scientific">Nocardioides iriomotensis</name>
    <dbReference type="NCBI Taxonomy" id="715784"/>
    <lineage>
        <taxon>Bacteria</taxon>
        <taxon>Bacillati</taxon>
        <taxon>Actinomycetota</taxon>
        <taxon>Actinomycetes</taxon>
        <taxon>Propionibacteriales</taxon>
        <taxon>Nocardioidaceae</taxon>
        <taxon>Nocardioides</taxon>
    </lineage>
</organism>
<reference evidence="2 3" key="1">
    <citation type="submission" date="2019-01" db="EMBL/GenBank/DDBJ databases">
        <title>Nocardioides guangzhouensis sp. nov., an actinobacterium isolated from soil.</title>
        <authorList>
            <person name="Fu Y."/>
            <person name="Cai Y."/>
            <person name="Lin Z."/>
            <person name="Chen P."/>
        </authorList>
    </citation>
    <scope>NUCLEOTIDE SEQUENCE [LARGE SCALE GENOMIC DNA]</scope>
    <source>
        <strain evidence="2 3">NBRC 105384</strain>
    </source>
</reference>
<dbReference type="Pfam" id="PF12680">
    <property type="entry name" value="SnoaL_2"/>
    <property type="match status" value="1"/>
</dbReference>